<keyword evidence="2" id="KW-1185">Reference proteome</keyword>
<comment type="caution">
    <text evidence="1">The sequence shown here is derived from an EMBL/GenBank/DDBJ whole genome shotgun (WGS) entry which is preliminary data.</text>
</comment>
<name>A0ABT8B805_9NEIS</name>
<reference evidence="1" key="1">
    <citation type="journal article" date="2014" name="Int. J. Syst. Evol. Microbiol.">
        <title>Complete genome of a new Firmicutes species belonging to the dominant human colonic microbiota ('Ruminococcus bicirculans') reveals two chromosomes and a selective capacity to utilize plant glucans.</title>
        <authorList>
            <consortium name="NISC Comparative Sequencing Program"/>
            <person name="Wegmann U."/>
            <person name="Louis P."/>
            <person name="Goesmann A."/>
            <person name="Henrissat B."/>
            <person name="Duncan S.H."/>
            <person name="Flint H.J."/>
        </authorList>
    </citation>
    <scope>NUCLEOTIDE SEQUENCE</scope>
    <source>
        <strain evidence="1">CECT 7703</strain>
    </source>
</reference>
<dbReference type="Proteomes" id="UP001180081">
    <property type="component" value="Unassembled WGS sequence"/>
</dbReference>
<dbReference type="RefSeq" id="WP_290333637.1">
    <property type="nucleotide sequence ID" value="NZ_JAUFPU010000018.1"/>
</dbReference>
<proteinExistence type="predicted"/>
<sequence length="654" mass="72335">MDIEVVAEAVPRKAVLIDDAYLRPSPEDVRKSLPSLRSFLRKAPEAKAWFDATFGLSGGATDRGYFDPLLADPQRTIELWGRRAECPESQRLLEEGIADVVADVGPLRLPLEQIETTLIAQNWELVRFGALPALDIVPADASLVVIDYVLTSETPKDMAAKVDESTQFLQSLVQRGLTSERGLPLIVLVSSRPGVAKGDAEAFRKAVGLHGGYFHFIRKMNVLQELGQRIDGFTAEVAELESYRRVHLALKDALQKACEALKADIDSIELQDLAALHVGHLIHEGEPLSDYVGWMLGQALTVKLQESVTLAGASGKLPPENHRVLLGHLEPTQGIPKLFTEASTVRTASGQHHKQTTGSRELRFGDIFVGKLTRRGKKVDLTQFRLVLSQTCDLLQKKITNGQVLCAEGVGTEVPNTEVELMRSTLRQLDDKGSTLIRLEEGGAYYQVRWNEVNLVTIEQTKLKKEQGFSYIGRLNEIYALEVQHNALNKLGRIGVPVKPGYSLVFGAVRLRVWGPKVEHAALAKSRDNKTVTAVLRPTPKKQIAILLSSDIKQWLVEQLGDLQDQLPKELTDAAKELKALMESDGDFRFFCKQVASGALQLGTNQERDKNGQKEKELVWQSKLWVELGSATVFPNPTAPALGARLQIEFDPIL</sequence>
<dbReference type="EMBL" id="JAUFPU010000018">
    <property type="protein sequence ID" value="MDN3578286.1"/>
    <property type="molecule type" value="Genomic_DNA"/>
</dbReference>
<gene>
    <name evidence="1" type="ORF">QWZ03_16070</name>
</gene>
<accession>A0ABT8B805</accession>
<protein>
    <submittedName>
        <fullName evidence="1">Uncharacterized protein</fullName>
    </submittedName>
</protein>
<organism evidence="1 2">
    <name type="scientific">Chitinimonas viridis</name>
    <dbReference type="NCBI Taxonomy" id="664880"/>
    <lineage>
        <taxon>Bacteria</taxon>
        <taxon>Pseudomonadati</taxon>
        <taxon>Pseudomonadota</taxon>
        <taxon>Betaproteobacteria</taxon>
        <taxon>Neisseriales</taxon>
        <taxon>Chitinibacteraceae</taxon>
        <taxon>Chitinimonas</taxon>
    </lineage>
</organism>
<evidence type="ECO:0000313" key="1">
    <source>
        <dbReference type="EMBL" id="MDN3578286.1"/>
    </source>
</evidence>
<reference evidence="1" key="2">
    <citation type="submission" date="2023-06" db="EMBL/GenBank/DDBJ databases">
        <authorList>
            <person name="Lucena T."/>
            <person name="Sun Q."/>
        </authorList>
    </citation>
    <scope>NUCLEOTIDE SEQUENCE</scope>
    <source>
        <strain evidence="1">CECT 7703</strain>
    </source>
</reference>
<evidence type="ECO:0000313" key="2">
    <source>
        <dbReference type="Proteomes" id="UP001180081"/>
    </source>
</evidence>